<dbReference type="InterPro" id="IPR015424">
    <property type="entry name" value="PyrdxlP-dep_Trfase"/>
</dbReference>
<evidence type="ECO:0000256" key="1">
    <source>
        <dbReference type="ARBA" id="ARBA00001933"/>
    </source>
</evidence>
<reference evidence="8 9" key="1">
    <citation type="submission" date="2019-01" db="EMBL/GenBank/DDBJ databases">
        <title>Draft genome sequence of Psathyrella aberdarensis IHI B618.</title>
        <authorList>
            <person name="Buettner E."/>
            <person name="Kellner H."/>
        </authorList>
    </citation>
    <scope>NUCLEOTIDE SEQUENCE [LARGE SCALE GENOMIC DNA]</scope>
    <source>
        <strain evidence="8 9">IHI B618</strain>
    </source>
</reference>
<gene>
    <name evidence="8" type="ORF">EST38_g512</name>
</gene>
<keyword evidence="4" id="KW-0808">Transferase</keyword>
<dbReference type="Proteomes" id="UP000290288">
    <property type="component" value="Unassembled WGS sequence"/>
</dbReference>
<keyword evidence="9" id="KW-1185">Reference proteome</keyword>
<accession>A0A4Q2DXT9</accession>
<dbReference type="GO" id="GO:1901605">
    <property type="term" value="P:alpha-amino acid metabolic process"/>
    <property type="evidence" value="ECO:0007669"/>
    <property type="project" value="TreeGrafter"/>
</dbReference>
<feature type="region of interest" description="Disordered" evidence="6">
    <location>
        <begin position="277"/>
        <end position="302"/>
    </location>
</feature>
<dbReference type="InterPro" id="IPR015421">
    <property type="entry name" value="PyrdxlP-dep_Trfase_major"/>
</dbReference>
<dbReference type="InterPro" id="IPR004839">
    <property type="entry name" value="Aminotransferase_I/II_large"/>
</dbReference>
<feature type="compositionally biased region" description="Polar residues" evidence="6">
    <location>
        <begin position="280"/>
        <end position="292"/>
    </location>
</feature>
<proteinExistence type="inferred from homology"/>
<dbReference type="AlphaFoldDB" id="A0A4Q2DXT9"/>
<dbReference type="InterPro" id="IPR050859">
    <property type="entry name" value="Class-I_PLP-dep_aminotransf"/>
</dbReference>
<comment type="cofactor">
    <cofactor evidence="1">
        <name>pyridoxal 5'-phosphate</name>
        <dbReference type="ChEBI" id="CHEBI:597326"/>
    </cofactor>
</comment>
<dbReference type="Gene3D" id="3.40.640.10">
    <property type="entry name" value="Type I PLP-dependent aspartate aminotransferase-like (Major domain)"/>
    <property type="match status" value="1"/>
</dbReference>
<dbReference type="GO" id="GO:0008483">
    <property type="term" value="F:transaminase activity"/>
    <property type="evidence" value="ECO:0007669"/>
    <property type="project" value="UniProtKB-KW"/>
</dbReference>
<dbReference type="EMBL" id="SDEE01000006">
    <property type="protein sequence ID" value="RXW25327.1"/>
    <property type="molecule type" value="Genomic_DNA"/>
</dbReference>
<organism evidence="8 9">
    <name type="scientific">Candolleomyces aberdarensis</name>
    <dbReference type="NCBI Taxonomy" id="2316362"/>
    <lineage>
        <taxon>Eukaryota</taxon>
        <taxon>Fungi</taxon>
        <taxon>Dikarya</taxon>
        <taxon>Basidiomycota</taxon>
        <taxon>Agaricomycotina</taxon>
        <taxon>Agaricomycetes</taxon>
        <taxon>Agaricomycetidae</taxon>
        <taxon>Agaricales</taxon>
        <taxon>Agaricineae</taxon>
        <taxon>Psathyrellaceae</taxon>
        <taxon>Candolleomyces</taxon>
    </lineage>
</organism>
<evidence type="ECO:0000256" key="3">
    <source>
        <dbReference type="ARBA" id="ARBA00022576"/>
    </source>
</evidence>
<keyword evidence="5" id="KW-0663">Pyridoxal phosphate</keyword>
<evidence type="ECO:0000256" key="6">
    <source>
        <dbReference type="SAM" id="MobiDB-lite"/>
    </source>
</evidence>
<dbReference type="SUPFAM" id="SSF53383">
    <property type="entry name" value="PLP-dependent transferases"/>
    <property type="match status" value="1"/>
</dbReference>
<dbReference type="Pfam" id="PF00155">
    <property type="entry name" value="Aminotran_1_2"/>
    <property type="match status" value="1"/>
</dbReference>
<evidence type="ECO:0000313" key="9">
    <source>
        <dbReference type="Proteomes" id="UP000290288"/>
    </source>
</evidence>
<feature type="domain" description="Aminotransferase class I/classII large" evidence="7">
    <location>
        <begin position="97"/>
        <end position="501"/>
    </location>
</feature>
<dbReference type="PANTHER" id="PTHR42790:SF19">
    <property type="entry name" value="KYNURENINE_ALPHA-AMINOADIPATE AMINOTRANSFERASE, MITOCHONDRIAL"/>
    <property type="match status" value="1"/>
</dbReference>
<name>A0A4Q2DXT9_9AGAR</name>
<dbReference type="GO" id="GO:0030170">
    <property type="term" value="F:pyridoxal phosphate binding"/>
    <property type="evidence" value="ECO:0007669"/>
    <property type="project" value="InterPro"/>
</dbReference>
<dbReference type="PANTHER" id="PTHR42790">
    <property type="entry name" value="AMINOTRANSFERASE"/>
    <property type="match status" value="1"/>
</dbReference>
<dbReference type="OrthoDB" id="691673at2759"/>
<comment type="similarity">
    <text evidence="2">Belongs to the class-I pyridoxal-phosphate-dependent aminotransferase family.</text>
</comment>
<dbReference type="CDD" id="cd00609">
    <property type="entry name" value="AAT_like"/>
    <property type="match status" value="1"/>
</dbReference>
<sequence length="563" mass="61975">MEKGNVASTSSGSGVLSDEYYLSRLSAVSKARKPSPIWDLFSVEAQPGMLSMLAGKPNPSTFPFTHITLGVKATPTANGHCSDLTATTDLVLKDDDLAMALQYNMTAGIPDLVKWVTDLMETVHCTSDEASAEQKWRVSLGPGSQDLLYKAFCALLNPGDTIIVEGPTYPTIIPLLDAMGCHYAIVDSDDEGMSASDLEKILSTWDSTANGKPFPKVLYTVPFGSNPAGITTSYTRRLEILQLARKHDLIIIEDDPYYFLYYGDAPKPPSYFALDRQHQYQHQQPENRQGTGSACPPSSPGELGGRVVRLDSFSKIISAGFRLGWVTGPSIIVTAIERHNASTVVQPSSLSQMVLLKLLQTWGLKGFLDHADKTASFYRERRDVLKSLLERYLRLDPHHENGGGVGLAEWKVPDASMFFWVKLNLGLPTSEFDAGTSPIGVEGGKEGEGDSTPFIRDTAVPRGVLVLPGKAAFPDGRETHHVRLSFSLLSNDEMEEAVKRLAGAIVEQQHARKLPQVEGEHKTQSGCVEYQEQEKQVDDEVIVELAFPAEWDELWRTEGRTWF</sequence>
<evidence type="ECO:0000256" key="4">
    <source>
        <dbReference type="ARBA" id="ARBA00022679"/>
    </source>
</evidence>
<keyword evidence="3" id="KW-0032">Aminotransferase</keyword>
<evidence type="ECO:0000256" key="2">
    <source>
        <dbReference type="ARBA" id="ARBA00007441"/>
    </source>
</evidence>
<protein>
    <recommendedName>
        <fullName evidence="7">Aminotransferase class I/classII large domain-containing protein</fullName>
    </recommendedName>
</protein>
<evidence type="ECO:0000313" key="8">
    <source>
        <dbReference type="EMBL" id="RXW25327.1"/>
    </source>
</evidence>
<dbReference type="STRING" id="2316362.A0A4Q2DXT9"/>
<evidence type="ECO:0000256" key="5">
    <source>
        <dbReference type="ARBA" id="ARBA00022898"/>
    </source>
</evidence>
<comment type="caution">
    <text evidence="8">The sequence shown here is derived from an EMBL/GenBank/DDBJ whole genome shotgun (WGS) entry which is preliminary data.</text>
</comment>
<evidence type="ECO:0000259" key="7">
    <source>
        <dbReference type="Pfam" id="PF00155"/>
    </source>
</evidence>